<keyword evidence="3" id="KW-0378">Hydrolase</keyword>
<dbReference type="PANTHER" id="PTHR21666:SF270">
    <property type="entry name" value="MUREIN HYDROLASE ACTIVATOR ENVC"/>
    <property type="match status" value="1"/>
</dbReference>
<sequence>MLKPHHAFVALLCLTGSATAQGQIAESFDVAVLQAPAPVRVDGGQRLLYEIHLTNLASRPLAISRIEVVDAATAARLAAYDEAQLKPRTVVIGSPDQQSLQVSRGDRVVVFVELELGVRNPAALRHVIQYAANDKTSSLTTASVPVAKPARLELGPPLRGGPWVAIYNYDWQRGHRRVFYTLEGRARLPGRFAIDWVKVDDQGRTEAGDADVPANAFGYGAEVLAVADATVIAVRSDLAESPTVSGNGKHSLADAAGNHVVLGLADGRFVIYEHLKPGSVTASVGSRVRRGQVIGALGFTGDSTGPHLHFHIADAGAPLTGEGLPYAFSQFISLGRYPDIANGLGSKPWEKSGPEQIDSAFPGPGVVIDFK</sequence>
<reference evidence="3 4" key="1">
    <citation type="submission" date="2020-08" db="EMBL/GenBank/DDBJ databases">
        <title>Genomic Encyclopedia of Type Strains, Phase IV (KMG-IV): sequencing the most valuable type-strain genomes for metagenomic binning, comparative biology and taxonomic classification.</title>
        <authorList>
            <person name="Goeker M."/>
        </authorList>
    </citation>
    <scope>NUCLEOTIDE SEQUENCE [LARGE SCALE GENOMIC DNA]</scope>
    <source>
        <strain evidence="3 4">DSM 26723</strain>
    </source>
</reference>
<dbReference type="InterPro" id="IPR050570">
    <property type="entry name" value="Cell_wall_metabolism_enzyme"/>
</dbReference>
<dbReference type="PANTHER" id="PTHR21666">
    <property type="entry name" value="PEPTIDASE-RELATED"/>
    <property type="match status" value="1"/>
</dbReference>
<organism evidence="3 4">
    <name type="scientific">Povalibacter uvarum</name>
    <dbReference type="NCBI Taxonomy" id="732238"/>
    <lineage>
        <taxon>Bacteria</taxon>
        <taxon>Pseudomonadati</taxon>
        <taxon>Pseudomonadota</taxon>
        <taxon>Gammaproteobacteria</taxon>
        <taxon>Steroidobacterales</taxon>
        <taxon>Steroidobacteraceae</taxon>
        <taxon>Povalibacter</taxon>
    </lineage>
</organism>
<accession>A0A841HMQ2</accession>
<feature type="chain" id="PRO_5032359337" evidence="1">
    <location>
        <begin position="21"/>
        <end position="371"/>
    </location>
</feature>
<dbReference type="InterPro" id="IPR011055">
    <property type="entry name" value="Dup_hybrid_motif"/>
</dbReference>
<comment type="caution">
    <text evidence="3">The sequence shown here is derived from an EMBL/GenBank/DDBJ whole genome shotgun (WGS) entry which is preliminary data.</text>
</comment>
<dbReference type="AlphaFoldDB" id="A0A841HMQ2"/>
<dbReference type="Proteomes" id="UP000588068">
    <property type="component" value="Unassembled WGS sequence"/>
</dbReference>
<evidence type="ECO:0000256" key="1">
    <source>
        <dbReference type="SAM" id="SignalP"/>
    </source>
</evidence>
<name>A0A841HMQ2_9GAMM</name>
<evidence type="ECO:0000259" key="2">
    <source>
        <dbReference type="Pfam" id="PF01551"/>
    </source>
</evidence>
<protein>
    <submittedName>
        <fullName evidence="3">Murein DD-endopeptidase MepM/ murein hydrolase activator NlpD</fullName>
    </submittedName>
</protein>
<proteinExistence type="predicted"/>
<dbReference type="Pfam" id="PF01551">
    <property type="entry name" value="Peptidase_M23"/>
    <property type="match status" value="1"/>
</dbReference>
<gene>
    <name evidence="3" type="ORF">HNQ60_002765</name>
</gene>
<feature type="signal peptide" evidence="1">
    <location>
        <begin position="1"/>
        <end position="20"/>
    </location>
</feature>
<keyword evidence="1" id="KW-0732">Signal</keyword>
<dbReference type="InterPro" id="IPR016047">
    <property type="entry name" value="M23ase_b-sheet_dom"/>
</dbReference>
<dbReference type="GO" id="GO:0004222">
    <property type="term" value="F:metalloendopeptidase activity"/>
    <property type="evidence" value="ECO:0007669"/>
    <property type="project" value="TreeGrafter"/>
</dbReference>
<dbReference type="SUPFAM" id="SSF51261">
    <property type="entry name" value="Duplicated hybrid motif"/>
    <property type="match status" value="1"/>
</dbReference>
<dbReference type="Gene3D" id="2.70.70.10">
    <property type="entry name" value="Glucose Permease (Domain IIA)"/>
    <property type="match status" value="1"/>
</dbReference>
<evidence type="ECO:0000313" key="3">
    <source>
        <dbReference type="EMBL" id="MBB6093884.1"/>
    </source>
</evidence>
<dbReference type="RefSeq" id="WP_184332664.1">
    <property type="nucleotide sequence ID" value="NZ_JACHHZ010000003.1"/>
</dbReference>
<feature type="domain" description="M23ase beta-sheet core" evidence="2">
    <location>
        <begin position="219"/>
        <end position="318"/>
    </location>
</feature>
<dbReference type="CDD" id="cd12797">
    <property type="entry name" value="M23_peptidase"/>
    <property type="match status" value="1"/>
</dbReference>
<dbReference type="EMBL" id="JACHHZ010000003">
    <property type="protein sequence ID" value="MBB6093884.1"/>
    <property type="molecule type" value="Genomic_DNA"/>
</dbReference>
<evidence type="ECO:0000313" key="4">
    <source>
        <dbReference type="Proteomes" id="UP000588068"/>
    </source>
</evidence>
<keyword evidence="4" id="KW-1185">Reference proteome</keyword>